<evidence type="ECO:0000313" key="2">
    <source>
        <dbReference type="EMBL" id="KAK2121035.1"/>
    </source>
</evidence>
<keyword evidence="3" id="KW-1185">Reference proteome</keyword>
<evidence type="ECO:0000256" key="1">
    <source>
        <dbReference type="SAM" id="MobiDB-lite"/>
    </source>
</evidence>
<accession>A0ABQ9WHV9</accession>
<name>A0ABQ9WHV9_SAGOE</name>
<protein>
    <submittedName>
        <fullName evidence="2">Uncharacterized protein</fullName>
    </submittedName>
</protein>
<evidence type="ECO:0000313" key="3">
    <source>
        <dbReference type="Proteomes" id="UP001266305"/>
    </source>
</evidence>
<comment type="caution">
    <text evidence="2">The sequence shown here is derived from an EMBL/GenBank/DDBJ whole genome shotgun (WGS) entry which is preliminary data.</text>
</comment>
<sequence>MSPLWSRSVAPNPSPASAAASAAPEEEGTRIPASETGVWSSVKELPPWEAAETREGGPVPAPGARLRLHPDPSFRSARSARSGKLSASGTRPRLHLLAVQPQARVYTVSPASGLLEGASVMGPRLHRLSSGKYPGLPTSALGIRLDHPRIRRRLGGTTCAGLHRLGSPGSPEMLRLEGRACTTCGSGDPSECRPGRDPAEPLRVAGARGRPPVPSAAKSPGLLTWPAPSRCSPGCAAASLTHFTVPSMAKENVVNPPAATTTRPRDRPVATGLQAS</sequence>
<organism evidence="2 3">
    <name type="scientific">Saguinus oedipus</name>
    <name type="common">Cotton-top tamarin</name>
    <name type="synonym">Oedipomidas oedipus</name>
    <dbReference type="NCBI Taxonomy" id="9490"/>
    <lineage>
        <taxon>Eukaryota</taxon>
        <taxon>Metazoa</taxon>
        <taxon>Chordata</taxon>
        <taxon>Craniata</taxon>
        <taxon>Vertebrata</taxon>
        <taxon>Euteleostomi</taxon>
        <taxon>Mammalia</taxon>
        <taxon>Eutheria</taxon>
        <taxon>Euarchontoglires</taxon>
        <taxon>Primates</taxon>
        <taxon>Haplorrhini</taxon>
        <taxon>Platyrrhini</taxon>
        <taxon>Cebidae</taxon>
        <taxon>Callitrichinae</taxon>
        <taxon>Saguinus</taxon>
    </lineage>
</organism>
<dbReference type="EMBL" id="JASSZA010000001">
    <property type="protein sequence ID" value="KAK2121035.1"/>
    <property type="molecule type" value="Genomic_DNA"/>
</dbReference>
<feature type="region of interest" description="Disordered" evidence="1">
    <location>
        <begin position="1"/>
        <end position="89"/>
    </location>
</feature>
<feature type="compositionally biased region" description="Low complexity" evidence="1">
    <location>
        <begin position="8"/>
        <end position="23"/>
    </location>
</feature>
<proteinExistence type="predicted"/>
<dbReference type="Proteomes" id="UP001266305">
    <property type="component" value="Unassembled WGS sequence"/>
</dbReference>
<feature type="region of interest" description="Disordered" evidence="1">
    <location>
        <begin position="251"/>
        <end position="276"/>
    </location>
</feature>
<gene>
    <name evidence="2" type="ORF">P7K49_002421</name>
</gene>
<reference evidence="2 3" key="1">
    <citation type="submission" date="2023-05" db="EMBL/GenBank/DDBJ databases">
        <title>B98-5 Cell Line De Novo Hybrid Assembly: An Optical Mapping Approach.</title>
        <authorList>
            <person name="Kananen K."/>
            <person name="Auerbach J.A."/>
            <person name="Kautto E."/>
            <person name="Blachly J.S."/>
        </authorList>
    </citation>
    <scope>NUCLEOTIDE SEQUENCE [LARGE SCALE GENOMIC DNA]</scope>
    <source>
        <strain evidence="2">B95-8</strain>
        <tissue evidence="2">Cell line</tissue>
    </source>
</reference>